<proteinExistence type="predicted"/>
<organism evidence="2 3">
    <name type="scientific">Dentiscutata erythropus</name>
    <dbReference type="NCBI Taxonomy" id="1348616"/>
    <lineage>
        <taxon>Eukaryota</taxon>
        <taxon>Fungi</taxon>
        <taxon>Fungi incertae sedis</taxon>
        <taxon>Mucoromycota</taxon>
        <taxon>Glomeromycotina</taxon>
        <taxon>Glomeromycetes</taxon>
        <taxon>Diversisporales</taxon>
        <taxon>Gigasporaceae</taxon>
        <taxon>Dentiscutata</taxon>
    </lineage>
</organism>
<feature type="transmembrane region" description="Helical" evidence="1">
    <location>
        <begin position="6"/>
        <end position="39"/>
    </location>
</feature>
<dbReference type="GO" id="GO:0016020">
    <property type="term" value="C:membrane"/>
    <property type="evidence" value="ECO:0007669"/>
    <property type="project" value="InterPro"/>
</dbReference>
<keyword evidence="1" id="KW-1133">Transmembrane helix</keyword>
<evidence type="ECO:0000313" key="3">
    <source>
        <dbReference type="Proteomes" id="UP000789405"/>
    </source>
</evidence>
<dbReference type="EMBL" id="CAJVPY010011778">
    <property type="protein sequence ID" value="CAG8729638.1"/>
    <property type="molecule type" value="Genomic_DNA"/>
</dbReference>
<dbReference type="InterPro" id="IPR019365">
    <property type="entry name" value="TVP18/Ca-channel_flower"/>
</dbReference>
<comment type="caution">
    <text evidence="2">The sequence shown here is derived from an EMBL/GenBank/DDBJ whole genome shotgun (WGS) entry which is preliminary data.</text>
</comment>
<dbReference type="Proteomes" id="UP000789405">
    <property type="component" value="Unassembled WGS sequence"/>
</dbReference>
<dbReference type="SMART" id="SM01077">
    <property type="entry name" value="Cg6151-P"/>
    <property type="match status" value="1"/>
</dbReference>
<dbReference type="OrthoDB" id="5591789at2759"/>
<protein>
    <submittedName>
        <fullName evidence="2">5848_t:CDS:1</fullName>
    </submittedName>
</protein>
<keyword evidence="3" id="KW-1185">Reference proteome</keyword>
<dbReference type="Pfam" id="PF10233">
    <property type="entry name" value="Cg6151-P"/>
    <property type="match status" value="1"/>
</dbReference>
<reference evidence="2" key="1">
    <citation type="submission" date="2021-06" db="EMBL/GenBank/DDBJ databases">
        <authorList>
            <person name="Kallberg Y."/>
            <person name="Tangrot J."/>
            <person name="Rosling A."/>
        </authorList>
    </citation>
    <scope>NUCLEOTIDE SEQUENCE</scope>
    <source>
        <strain evidence="2">MA453B</strain>
    </source>
</reference>
<sequence>FGLVTIPLLIIFGILAFASVALGFVFSILVWVLAFILIFVEIPLCTKICPTSDRFDSFVKNFENHWIPIAGGLRQDHAASSFTGGESV</sequence>
<accession>A0A9N9NG61</accession>
<evidence type="ECO:0000313" key="2">
    <source>
        <dbReference type="EMBL" id="CAG8729638.1"/>
    </source>
</evidence>
<feature type="non-terminal residue" evidence="2">
    <location>
        <position position="88"/>
    </location>
</feature>
<dbReference type="AlphaFoldDB" id="A0A9N9NG61"/>
<keyword evidence="1" id="KW-0472">Membrane</keyword>
<gene>
    <name evidence="2" type="ORF">DERYTH_LOCUS15008</name>
</gene>
<keyword evidence="1" id="KW-0812">Transmembrane</keyword>
<evidence type="ECO:0000256" key="1">
    <source>
        <dbReference type="SAM" id="Phobius"/>
    </source>
</evidence>
<name>A0A9N9NG61_9GLOM</name>